<feature type="region of interest" description="Disordered" evidence="1">
    <location>
        <begin position="285"/>
        <end position="314"/>
    </location>
</feature>
<dbReference type="Proteomes" id="UP000032675">
    <property type="component" value="Unassembled WGS sequence"/>
</dbReference>
<name>A0A0D6Q2Y7_KOMEU</name>
<accession>A0A0D6Q2Y7</accession>
<comment type="caution">
    <text evidence="2">The sequence shown here is derived from an EMBL/GenBank/DDBJ whole genome shotgun (WGS) entry which is preliminary data.</text>
</comment>
<organism evidence="2 3">
    <name type="scientific">Komagataeibacter europaeus NBRC 3261</name>
    <dbReference type="NCBI Taxonomy" id="1234669"/>
    <lineage>
        <taxon>Bacteria</taxon>
        <taxon>Pseudomonadati</taxon>
        <taxon>Pseudomonadota</taxon>
        <taxon>Alphaproteobacteria</taxon>
        <taxon>Acetobacterales</taxon>
        <taxon>Acetobacteraceae</taxon>
        <taxon>Komagataeibacter</taxon>
    </lineage>
</organism>
<dbReference type="InterPro" id="IPR012106">
    <property type="entry name" value="Phage_Mu_Gp1"/>
</dbReference>
<evidence type="ECO:0000313" key="2">
    <source>
        <dbReference type="EMBL" id="GAN97146.1"/>
    </source>
</evidence>
<dbReference type="EMBL" id="BANI01000127">
    <property type="protein sequence ID" value="GAN97146.1"/>
    <property type="molecule type" value="Genomic_DNA"/>
</dbReference>
<evidence type="ECO:0000313" key="3">
    <source>
        <dbReference type="Proteomes" id="UP000032675"/>
    </source>
</evidence>
<reference evidence="2 3" key="1">
    <citation type="submission" date="2012-11" db="EMBL/GenBank/DDBJ databases">
        <title>Whole genome sequence of Gluconacetobacter europaeus NBRC3261.</title>
        <authorList>
            <person name="Azuma Y."/>
            <person name="Higashiura N."/>
            <person name="Hirakawa H."/>
            <person name="Matsushita K."/>
        </authorList>
    </citation>
    <scope>NUCLEOTIDE SEQUENCE [LARGE SCALE GENOMIC DNA]</scope>
    <source>
        <strain evidence="2 3">NBRC 3261</strain>
    </source>
</reference>
<evidence type="ECO:0000256" key="1">
    <source>
        <dbReference type="SAM" id="MobiDB-lite"/>
    </source>
</evidence>
<protein>
    <recommendedName>
        <fullName evidence="4">Mu-like prophage I protein</fullName>
    </recommendedName>
</protein>
<gene>
    <name evidence="2" type="ORF">Geu3261_0144_018</name>
</gene>
<proteinExistence type="predicted"/>
<dbReference type="RefSeq" id="WP_048851715.1">
    <property type="nucleotide sequence ID" value="NZ_BANI01000127.1"/>
</dbReference>
<sequence>MSETIHLFTALPPATDGKAPEWIHLVPSGTFKCRDGRGPFRLGNPQDVITHSMQDGRIHLPLDENHSTDHAATAGGSAPAIGWIEQLESRPDGIWGRVDWNQSGKALVADRAYSGVSPAIGTTPDGVVTRIARASLTNLPNLTLTSLHNQETGMKLEDIAKALGLSATATMDEVMAALKRARGFISTHTALAELARADSDAPAEQIVSGLRVRVLSEDTHAQRIKTLETENADLRQKAADAFISAAAAKKVISAELKPELVTLHMQNPKAADLWIKSLPDVPGANAPADTLHLHTQKPPTSDDQQDAETASVMADFGLTAEDAKKYGGKHGA</sequence>
<dbReference type="Pfam" id="PF10123">
    <property type="entry name" value="Mu-like_Pro"/>
    <property type="match status" value="1"/>
</dbReference>
<evidence type="ECO:0008006" key="4">
    <source>
        <dbReference type="Google" id="ProtNLM"/>
    </source>
</evidence>
<dbReference type="AlphaFoldDB" id="A0A0D6Q2Y7"/>